<dbReference type="EMBL" id="QGKW02001988">
    <property type="protein sequence ID" value="KAF2550142.1"/>
    <property type="molecule type" value="Genomic_DNA"/>
</dbReference>
<dbReference type="AlphaFoldDB" id="A0A8S9H1K8"/>
<proteinExistence type="predicted"/>
<protein>
    <submittedName>
        <fullName evidence="2">Uncharacterized protein</fullName>
    </submittedName>
</protein>
<gene>
    <name evidence="2" type="ORF">F2Q68_00035997</name>
</gene>
<reference evidence="2" key="1">
    <citation type="submission" date="2019-12" db="EMBL/GenBank/DDBJ databases">
        <title>Genome sequencing and annotation of Brassica cretica.</title>
        <authorList>
            <person name="Studholme D.J."/>
            <person name="Sarris P.F."/>
        </authorList>
    </citation>
    <scope>NUCLEOTIDE SEQUENCE</scope>
    <source>
        <strain evidence="2">PFS-001/15</strain>
        <tissue evidence="2">Leaf</tissue>
    </source>
</reference>
<name>A0A8S9H1K8_BRACR</name>
<organism evidence="2 3">
    <name type="scientific">Brassica cretica</name>
    <name type="common">Mustard</name>
    <dbReference type="NCBI Taxonomy" id="69181"/>
    <lineage>
        <taxon>Eukaryota</taxon>
        <taxon>Viridiplantae</taxon>
        <taxon>Streptophyta</taxon>
        <taxon>Embryophyta</taxon>
        <taxon>Tracheophyta</taxon>
        <taxon>Spermatophyta</taxon>
        <taxon>Magnoliopsida</taxon>
        <taxon>eudicotyledons</taxon>
        <taxon>Gunneridae</taxon>
        <taxon>Pentapetalae</taxon>
        <taxon>rosids</taxon>
        <taxon>malvids</taxon>
        <taxon>Brassicales</taxon>
        <taxon>Brassicaceae</taxon>
        <taxon>Brassiceae</taxon>
        <taxon>Brassica</taxon>
    </lineage>
</organism>
<feature type="transmembrane region" description="Helical" evidence="1">
    <location>
        <begin position="37"/>
        <end position="58"/>
    </location>
</feature>
<keyword evidence="1" id="KW-1133">Transmembrane helix</keyword>
<evidence type="ECO:0000313" key="3">
    <source>
        <dbReference type="Proteomes" id="UP000712281"/>
    </source>
</evidence>
<comment type="caution">
    <text evidence="2">The sequence shown here is derived from an EMBL/GenBank/DDBJ whole genome shotgun (WGS) entry which is preliminary data.</text>
</comment>
<accession>A0A8S9H1K8</accession>
<keyword evidence="1" id="KW-0812">Transmembrane</keyword>
<evidence type="ECO:0000313" key="2">
    <source>
        <dbReference type="EMBL" id="KAF2550142.1"/>
    </source>
</evidence>
<keyword evidence="1" id="KW-0472">Membrane</keyword>
<dbReference type="Proteomes" id="UP000712281">
    <property type="component" value="Unassembled WGS sequence"/>
</dbReference>
<evidence type="ECO:0000256" key="1">
    <source>
        <dbReference type="SAM" id="Phobius"/>
    </source>
</evidence>
<sequence length="163" mass="18838">MNSVAAGEGKTLGFSGCSIMRTTQDETIKREYSFSQITFSLSLFFNVLRLHLFILTFFKRRYFNSTSSSNLWTDVVHALAQFAVIDALHTAVELLNDGDKPDDASALVHLLRVSGNHDYVYLCRQLHGYILKHGWIFIFAMEEEEGYDRRFTRRKHLLFVVSF</sequence>